<dbReference type="SUPFAM" id="SSF81383">
    <property type="entry name" value="F-box domain"/>
    <property type="match status" value="1"/>
</dbReference>
<gene>
    <name evidence="3" type="ORF">TIFTF001_022001</name>
</gene>
<dbReference type="PANTHER" id="PTHR31672:SF13">
    <property type="entry name" value="F-BOX PROTEIN CPR30-LIKE"/>
    <property type="match status" value="1"/>
</dbReference>
<dbReference type="SMART" id="SM00256">
    <property type="entry name" value="FBOX"/>
    <property type="match status" value="1"/>
</dbReference>
<protein>
    <recommendedName>
        <fullName evidence="2">F-box domain-containing protein</fullName>
    </recommendedName>
</protein>
<dbReference type="AlphaFoldDB" id="A0AA88DCG9"/>
<accession>A0AA88DCG9</accession>
<dbReference type="InterPro" id="IPR050796">
    <property type="entry name" value="SCF_F-box_component"/>
</dbReference>
<sequence length="131" mass="14327">MTEKQPIISECQSSSGGSASGSLPESKMELKTLISELPEDMKTKILSKLPATCLIRLKCVSKRWYSPITADSHFLAAHLRSQYDSSSSSSSSFQVSLLLVKNSTFSPNKTPSRILLLRDAESDVAVTGKFR</sequence>
<dbReference type="Pfam" id="PF00646">
    <property type="entry name" value="F-box"/>
    <property type="match status" value="1"/>
</dbReference>
<evidence type="ECO:0000256" key="1">
    <source>
        <dbReference type="SAM" id="MobiDB-lite"/>
    </source>
</evidence>
<keyword evidence="4" id="KW-1185">Reference proteome</keyword>
<dbReference type="Proteomes" id="UP001187192">
    <property type="component" value="Unassembled WGS sequence"/>
</dbReference>
<reference evidence="3" key="1">
    <citation type="submission" date="2023-07" db="EMBL/GenBank/DDBJ databases">
        <title>draft genome sequence of fig (Ficus carica).</title>
        <authorList>
            <person name="Takahashi T."/>
            <person name="Nishimura K."/>
        </authorList>
    </citation>
    <scope>NUCLEOTIDE SEQUENCE</scope>
</reference>
<dbReference type="InterPro" id="IPR036047">
    <property type="entry name" value="F-box-like_dom_sf"/>
</dbReference>
<feature type="region of interest" description="Disordered" evidence="1">
    <location>
        <begin position="1"/>
        <end position="25"/>
    </location>
</feature>
<dbReference type="InterPro" id="IPR001810">
    <property type="entry name" value="F-box_dom"/>
</dbReference>
<organism evidence="3 4">
    <name type="scientific">Ficus carica</name>
    <name type="common">Common fig</name>
    <dbReference type="NCBI Taxonomy" id="3494"/>
    <lineage>
        <taxon>Eukaryota</taxon>
        <taxon>Viridiplantae</taxon>
        <taxon>Streptophyta</taxon>
        <taxon>Embryophyta</taxon>
        <taxon>Tracheophyta</taxon>
        <taxon>Spermatophyta</taxon>
        <taxon>Magnoliopsida</taxon>
        <taxon>eudicotyledons</taxon>
        <taxon>Gunneridae</taxon>
        <taxon>Pentapetalae</taxon>
        <taxon>rosids</taxon>
        <taxon>fabids</taxon>
        <taxon>Rosales</taxon>
        <taxon>Moraceae</taxon>
        <taxon>Ficeae</taxon>
        <taxon>Ficus</taxon>
    </lineage>
</organism>
<evidence type="ECO:0000313" key="3">
    <source>
        <dbReference type="EMBL" id="GMN52855.1"/>
    </source>
</evidence>
<proteinExistence type="predicted"/>
<dbReference type="Gene3D" id="1.20.1280.50">
    <property type="match status" value="1"/>
</dbReference>
<feature type="domain" description="F-box" evidence="2">
    <location>
        <begin position="31"/>
        <end position="77"/>
    </location>
</feature>
<dbReference type="EMBL" id="BTGU01000043">
    <property type="protein sequence ID" value="GMN52855.1"/>
    <property type="molecule type" value="Genomic_DNA"/>
</dbReference>
<comment type="caution">
    <text evidence="3">The sequence shown here is derived from an EMBL/GenBank/DDBJ whole genome shotgun (WGS) entry which is preliminary data.</text>
</comment>
<dbReference type="PANTHER" id="PTHR31672">
    <property type="entry name" value="BNACNNG10540D PROTEIN"/>
    <property type="match status" value="1"/>
</dbReference>
<feature type="compositionally biased region" description="Low complexity" evidence="1">
    <location>
        <begin position="13"/>
        <end position="22"/>
    </location>
</feature>
<evidence type="ECO:0000313" key="4">
    <source>
        <dbReference type="Proteomes" id="UP001187192"/>
    </source>
</evidence>
<name>A0AA88DCG9_FICCA</name>
<dbReference type="PROSITE" id="PS50181">
    <property type="entry name" value="FBOX"/>
    <property type="match status" value="1"/>
</dbReference>
<evidence type="ECO:0000259" key="2">
    <source>
        <dbReference type="PROSITE" id="PS50181"/>
    </source>
</evidence>